<evidence type="ECO:0000313" key="4">
    <source>
        <dbReference type="Proteomes" id="UP000277294"/>
    </source>
</evidence>
<feature type="domain" description="GST C-terminal" evidence="2">
    <location>
        <begin position="92"/>
        <end position="215"/>
    </location>
</feature>
<gene>
    <name evidence="3" type="primary">yibF_2</name>
    <name evidence="3" type="ORF">PIGHUM_03706</name>
</gene>
<reference evidence="3 4" key="1">
    <citation type="submission" date="2018-10" db="EMBL/GenBank/DDBJ databases">
        <authorList>
            <person name="Criscuolo A."/>
        </authorList>
    </citation>
    <scope>NUCLEOTIDE SEQUENCE [LARGE SCALE GENOMIC DNA]</scope>
    <source>
        <strain evidence="3">DnA1</strain>
    </source>
</reference>
<dbReference type="Pfam" id="PF13410">
    <property type="entry name" value="GST_C_2"/>
    <property type="match status" value="1"/>
</dbReference>
<proteinExistence type="predicted"/>
<dbReference type="CDD" id="cd03205">
    <property type="entry name" value="GST_C_6"/>
    <property type="match status" value="1"/>
</dbReference>
<dbReference type="InterPro" id="IPR040079">
    <property type="entry name" value="Glutathione_S-Trfase"/>
</dbReference>
<dbReference type="OrthoDB" id="8634103at2"/>
<dbReference type="InterPro" id="IPR036282">
    <property type="entry name" value="Glutathione-S-Trfase_C_sf"/>
</dbReference>
<name>A0A3P4B7M9_9BURK</name>
<dbReference type="PANTHER" id="PTHR44051:SF8">
    <property type="entry name" value="GLUTATHIONE S-TRANSFERASE GSTA"/>
    <property type="match status" value="1"/>
</dbReference>
<evidence type="ECO:0000259" key="1">
    <source>
        <dbReference type="PROSITE" id="PS50404"/>
    </source>
</evidence>
<keyword evidence="4" id="KW-1185">Reference proteome</keyword>
<dbReference type="Gene3D" id="3.40.30.10">
    <property type="entry name" value="Glutaredoxin"/>
    <property type="match status" value="1"/>
</dbReference>
<dbReference type="SUPFAM" id="SSF47616">
    <property type="entry name" value="GST C-terminal domain-like"/>
    <property type="match status" value="1"/>
</dbReference>
<dbReference type="Gene3D" id="1.20.1050.10">
    <property type="match status" value="1"/>
</dbReference>
<feature type="domain" description="GST N-terminal" evidence="1">
    <location>
        <begin position="8"/>
        <end position="87"/>
    </location>
</feature>
<organism evidence="3 4">
    <name type="scientific">Pigmentiphaga humi</name>
    <dbReference type="NCBI Taxonomy" id="2478468"/>
    <lineage>
        <taxon>Bacteria</taxon>
        <taxon>Pseudomonadati</taxon>
        <taxon>Pseudomonadota</taxon>
        <taxon>Betaproteobacteria</taxon>
        <taxon>Burkholderiales</taxon>
        <taxon>Alcaligenaceae</taxon>
        <taxon>Pigmentiphaga</taxon>
    </lineage>
</organism>
<protein>
    <submittedName>
        <fullName evidence="3">Putative GST-like protein YibF</fullName>
    </submittedName>
</protein>
<dbReference type="SFLD" id="SFLDS00019">
    <property type="entry name" value="Glutathione_Transferase_(cytos"/>
    <property type="match status" value="1"/>
</dbReference>
<dbReference type="InterPro" id="IPR036249">
    <property type="entry name" value="Thioredoxin-like_sf"/>
</dbReference>
<dbReference type="RefSeq" id="WP_160142350.1">
    <property type="nucleotide sequence ID" value="NZ_UWPJ01000028.1"/>
</dbReference>
<evidence type="ECO:0000313" key="3">
    <source>
        <dbReference type="EMBL" id="VCU71620.1"/>
    </source>
</evidence>
<dbReference type="PROSITE" id="PS50404">
    <property type="entry name" value="GST_NTER"/>
    <property type="match status" value="1"/>
</dbReference>
<evidence type="ECO:0000259" key="2">
    <source>
        <dbReference type="PROSITE" id="PS50405"/>
    </source>
</evidence>
<dbReference type="InterPro" id="IPR004045">
    <property type="entry name" value="Glutathione_S-Trfase_N"/>
</dbReference>
<dbReference type="SUPFAM" id="SSF52833">
    <property type="entry name" value="Thioredoxin-like"/>
    <property type="match status" value="1"/>
</dbReference>
<dbReference type="Pfam" id="PF13409">
    <property type="entry name" value="GST_N_2"/>
    <property type="match status" value="1"/>
</dbReference>
<dbReference type="Proteomes" id="UP000277294">
    <property type="component" value="Unassembled WGS sequence"/>
</dbReference>
<dbReference type="PROSITE" id="PS50405">
    <property type="entry name" value="GST_CTER"/>
    <property type="match status" value="1"/>
</dbReference>
<dbReference type="EMBL" id="UWPJ01000028">
    <property type="protein sequence ID" value="VCU71620.1"/>
    <property type="molecule type" value="Genomic_DNA"/>
</dbReference>
<dbReference type="InterPro" id="IPR010987">
    <property type="entry name" value="Glutathione-S-Trfase_C-like"/>
</dbReference>
<accession>A0A3P4B7M9</accession>
<dbReference type="AlphaFoldDB" id="A0A3P4B7M9"/>
<sequence>MKELESLRPQCVVGTPLSPFTWKVRIALAEAGVDCPLAVHRPNLPDTQVPDFNPLGKVPVLVMDDGCTLFDSRVILDFLKALKPSTPLLPDDGPARVMVRRWEALADGICDSGVLLINELDRRAPAERSPWWIERQQGKMERAIDAMAEGIGQRRYGVGDGLTLADIACVAALVFVDTRFAQIAWRGRHPGLAAYADRHAQRAAFHAILPARDTA</sequence>
<dbReference type="PANTHER" id="PTHR44051">
    <property type="entry name" value="GLUTATHIONE S-TRANSFERASE-RELATED"/>
    <property type="match status" value="1"/>
</dbReference>
<dbReference type="SFLD" id="SFLDG00358">
    <property type="entry name" value="Main_(cytGST)"/>
    <property type="match status" value="1"/>
</dbReference>